<name>A0A0C2IX18_THEKT</name>
<protein>
    <recommendedName>
        <fullName evidence="3">P-type Cu(+) transporter</fullName>
        <ecNumber evidence="3">7.2.2.8</ecNumber>
    </recommendedName>
</protein>
<dbReference type="InterPro" id="IPR023298">
    <property type="entry name" value="ATPase_P-typ_TM_dom_sf"/>
</dbReference>
<dbReference type="InterPro" id="IPR017969">
    <property type="entry name" value="Heavy-metal-associated_CS"/>
</dbReference>
<accession>A0A0C2IX18</accession>
<dbReference type="Gene3D" id="2.70.150.10">
    <property type="entry name" value="Calcium-transporting ATPase, cytoplasmic transduction domain A"/>
    <property type="match status" value="1"/>
</dbReference>
<evidence type="ECO:0000256" key="6">
    <source>
        <dbReference type="ARBA" id="ARBA00022796"/>
    </source>
</evidence>
<keyword evidence="6" id="KW-0406">Ion transport</keyword>
<gene>
    <name evidence="12" type="ORF">RF11_12847</name>
</gene>
<dbReference type="SUPFAM" id="SSF81665">
    <property type="entry name" value="Calcium ATPase, transmembrane domain M"/>
    <property type="match status" value="1"/>
</dbReference>
<dbReference type="GO" id="GO:0005802">
    <property type="term" value="C:trans-Golgi network"/>
    <property type="evidence" value="ECO:0007669"/>
    <property type="project" value="UniProtKB-ARBA"/>
</dbReference>
<evidence type="ECO:0000259" key="11">
    <source>
        <dbReference type="PROSITE" id="PS50846"/>
    </source>
</evidence>
<organism evidence="12 13">
    <name type="scientific">Thelohanellus kitauei</name>
    <name type="common">Myxosporean</name>
    <dbReference type="NCBI Taxonomy" id="669202"/>
    <lineage>
        <taxon>Eukaryota</taxon>
        <taxon>Metazoa</taxon>
        <taxon>Cnidaria</taxon>
        <taxon>Myxozoa</taxon>
        <taxon>Myxosporea</taxon>
        <taxon>Bivalvulida</taxon>
        <taxon>Platysporina</taxon>
        <taxon>Myxobolidae</taxon>
        <taxon>Thelohanellus</taxon>
    </lineage>
</organism>
<dbReference type="InterPro" id="IPR036163">
    <property type="entry name" value="HMA_dom_sf"/>
</dbReference>
<feature type="transmembrane region" description="Helical" evidence="10">
    <location>
        <begin position="192"/>
        <end position="213"/>
    </location>
</feature>
<dbReference type="InterPro" id="IPR023214">
    <property type="entry name" value="HAD_sf"/>
</dbReference>
<dbReference type="GO" id="GO:0043682">
    <property type="term" value="F:P-type divalent copper transporter activity"/>
    <property type="evidence" value="ECO:0007669"/>
    <property type="project" value="TreeGrafter"/>
</dbReference>
<dbReference type="SUPFAM" id="SSF81653">
    <property type="entry name" value="Calcium ATPase, transduction domain A"/>
    <property type="match status" value="1"/>
</dbReference>
<dbReference type="GO" id="GO:0016887">
    <property type="term" value="F:ATP hydrolysis activity"/>
    <property type="evidence" value="ECO:0007669"/>
    <property type="project" value="InterPro"/>
</dbReference>
<keyword evidence="4 10" id="KW-0812">Transmembrane</keyword>
<evidence type="ECO:0000256" key="7">
    <source>
        <dbReference type="ARBA" id="ARBA00022967"/>
    </source>
</evidence>
<sequence>MGRLSKWLYTCFNRRKVSTYKKIPNSTSSLVELNAETVEIHILSIKCASCAANVEILVKNIAGVYDVTVNVVSKIAYVTLDPTLTSPEKILDIIIENSHTAVIGARNKKEWRIVYFKCKISVWNSKTEELFDVYKLKHIRSDRKTHYFSVEYRKKCHGIRKVFQDLEAAFQKIEIVDVSDVFPSQNKAEVKYWRNMCIISSFFGVITMVLMILEHNNPKLSNILIAPGLSYTNLVSLISSTIVQVVVGRSIYVSAIRSIRTGLNMNFLISTATTVAYVYSCIVLILSVVKKYQHGSHTFFDTPPMLYMIVTLGRYIECKSRMHSVTSIMKLMKPNRQSVTIYPDSKNPNIYQEISSDLITESDILHVYHGMCVPCDGVIYEADTPGMFNEAVITGESLPVQKKLLDEVFCGSINEGNPLKIKVTRTGDDCRVQQITRCVQVALSKKIPLNNIVDIFSRLFTPGILLLSMVTFSVWIFCFHNYPNLAKKLDIDSYLAFTFQTSISVLCVACPCAIGLAIPLAVMISTGVGAKYGILIKGAPPLQSMARVKKIVFDKTGTLTVGIPTVEQFFYDSCSNIEIYKNAVYSIVSFSNHILSRCIKKYFENCNFNSLNIQDYKEIPGLGLSGKVIINLEQPKYDEDQSMAEDDPGTDNKDTLEVVIGNEEMLNLNSITTSEVTKHEVGEYASGGATIVYAAIKDRFFGYFVIRDEIRMMQNRQYDICPLWVSKA</sequence>
<dbReference type="NCBIfam" id="TIGR01494">
    <property type="entry name" value="ATPase_P-type"/>
    <property type="match status" value="1"/>
</dbReference>
<dbReference type="InterPro" id="IPR023299">
    <property type="entry name" value="ATPase_P-typ_cyto_dom_N"/>
</dbReference>
<comment type="subcellular location">
    <subcellularLocation>
        <location evidence="1">Golgi apparatus</location>
        <location evidence="1">trans-Golgi network membrane</location>
        <topology evidence="1">Multi-pass membrane protein</topology>
    </subcellularLocation>
</comment>
<dbReference type="EC" id="7.2.2.8" evidence="3"/>
<dbReference type="GO" id="GO:0055070">
    <property type="term" value="P:copper ion homeostasis"/>
    <property type="evidence" value="ECO:0007669"/>
    <property type="project" value="TreeGrafter"/>
</dbReference>
<dbReference type="GO" id="GO:0005524">
    <property type="term" value="F:ATP binding"/>
    <property type="evidence" value="ECO:0007669"/>
    <property type="project" value="InterPro"/>
</dbReference>
<dbReference type="Gene3D" id="3.30.70.100">
    <property type="match status" value="1"/>
</dbReference>
<dbReference type="PROSITE" id="PS01047">
    <property type="entry name" value="HMA_1"/>
    <property type="match status" value="1"/>
</dbReference>
<dbReference type="OrthoDB" id="432719at2759"/>
<keyword evidence="7" id="KW-1278">Translocase</keyword>
<dbReference type="Pfam" id="PF00403">
    <property type="entry name" value="HMA"/>
    <property type="match status" value="1"/>
</dbReference>
<dbReference type="GO" id="GO:0140581">
    <property type="term" value="F:P-type monovalent copper transporter activity"/>
    <property type="evidence" value="ECO:0007669"/>
    <property type="project" value="UniProtKB-EC"/>
</dbReference>
<dbReference type="InterPro" id="IPR001757">
    <property type="entry name" value="P_typ_ATPase"/>
</dbReference>
<evidence type="ECO:0000256" key="4">
    <source>
        <dbReference type="ARBA" id="ARBA00022692"/>
    </source>
</evidence>
<dbReference type="Gene3D" id="3.40.1110.10">
    <property type="entry name" value="Calcium-transporting ATPase, cytoplasmic domain N"/>
    <property type="match status" value="1"/>
</dbReference>
<dbReference type="InterPro" id="IPR018303">
    <property type="entry name" value="ATPase_P-typ_P_site"/>
</dbReference>
<keyword evidence="6" id="KW-0186">Copper</keyword>
<proteinExistence type="inferred from homology"/>
<feature type="transmembrane region" description="Helical" evidence="10">
    <location>
        <begin position="455"/>
        <end position="477"/>
    </location>
</feature>
<evidence type="ECO:0000256" key="5">
    <source>
        <dbReference type="ARBA" id="ARBA00022723"/>
    </source>
</evidence>
<dbReference type="Proteomes" id="UP000031668">
    <property type="component" value="Unassembled WGS sequence"/>
</dbReference>
<dbReference type="SUPFAM" id="SSF55008">
    <property type="entry name" value="HMA, heavy metal-associated domain"/>
    <property type="match status" value="1"/>
</dbReference>
<keyword evidence="8 10" id="KW-1133">Transmembrane helix</keyword>
<keyword evidence="6" id="KW-0187">Copper transport</keyword>
<evidence type="ECO:0000256" key="3">
    <source>
        <dbReference type="ARBA" id="ARBA00012517"/>
    </source>
</evidence>
<evidence type="ECO:0000256" key="2">
    <source>
        <dbReference type="ARBA" id="ARBA00006024"/>
    </source>
</evidence>
<dbReference type="EMBL" id="JWZT01005339">
    <property type="protein sequence ID" value="KII61432.1"/>
    <property type="molecule type" value="Genomic_DNA"/>
</dbReference>
<dbReference type="Pfam" id="PF00122">
    <property type="entry name" value="E1-E2_ATPase"/>
    <property type="match status" value="1"/>
</dbReference>
<dbReference type="InterPro" id="IPR059000">
    <property type="entry name" value="ATPase_P-type_domA"/>
</dbReference>
<evidence type="ECO:0000256" key="8">
    <source>
        <dbReference type="ARBA" id="ARBA00022989"/>
    </source>
</evidence>
<keyword evidence="9 10" id="KW-0472">Membrane</keyword>
<dbReference type="InterPro" id="IPR006121">
    <property type="entry name" value="HMA_dom"/>
</dbReference>
<dbReference type="GO" id="GO:0016020">
    <property type="term" value="C:membrane"/>
    <property type="evidence" value="ECO:0007669"/>
    <property type="project" value="InterPro"/>
</dbReference>
<feature type="transmembrane region" description="Helical" evidence="10">
    <location>
        <begin position="497"/>
        <end position="522"/>
    </location>
</feature>
<dbReference type="AlphaFoldDB" id="A0A0C2IX18"/>
<dbReference type="PROSITE" id="PS50846">
    <property type="entry name" value="HMA_2"/>
    <property type="match status" value="1"/>
</dbReference>
<dbReference type="PANTHER" id="PTHR43520:SF8">
    <property type="entry name" value="P-TYPE CU(+) TRANSPORTER"/>
    <property type="match status" value="1"/>
</dbReference>
<feature type="domain" description="HMA" evidence="11">
    <location>
        <begin position="36"/>
        <end position="102"/>
    </location>
</feature>
<dbReference type="SUPFAM" id="SSF81660">
    <property type="entry name" value="Metal cation-transporting ATPase, ATP-binding domain N"/>
    <property type="match status" value="1"/>
</dbReference>
<dbReference type="InterPro" id="IPR008250">
    <property type="entry name" value="ATPase_P-typ_transduc_dom_A_sf"/>
</dbReference>
<comment type="caution">
    <text evidence="12">The sequence shown here is derived from an EMBL/GenBank/DDBJ whole genome shotgun (WGS) entry which is preliminary data.</text>
</comment>
<dbReference type="Gene3D" id="3.40.50.1000">
    <property type="entry name" value="HAD superfamily/HAD-like"/>
    <property type="match status" value="1"/>
</dbReference>
<dbReference type="PROSITE" id="PS00154">
    <property type="entry name" value="ATPASE_E1_E2"/>
    <property type="match status" value="1"/>
</dbReference>
<feature type="transmembrane region" description="Helical" evidence="10">
    <location>
        <begin position="267"/>
        <end position="289"/>
    </location>
</feature>
<dbReference type="PANTHER" id="PTHR43520">
    <property type="entry name" value="ATP7, ISOFORM B"/>
    <property type="match status" value="1"/>
</dbReference>
<reference evidence="12 13" key="1">
    <citation type="journal article" date="2014" name="Genome Biol. Evol.">
        <title>The genome of the myxosporean Thelohanellus kitauei shows adaptations to nutrient acquisition within its fish host.</title>
        <authorList>
            <person name="Yang Y."/>
            <person name="Xiong J."/>
            <person name="Zhou Z."/>
            <person name="Huo F."/>
            <person name="Miao W."/>
            <person name="Ran C."/>
            <person name="Liu Y."/>
            <person name="Zhang J."/>
            <person name="Feng J."/>
            <person name="Wang M."/>
            <person name="Wang M."/>
            <person name="Wang L."/>
            <person name="Yao B."/>
        </authorList>
    </citation>
    <scope>NUCLEOTIDE SEQUENCE [LARGE SCALE GENOMIC DNA]</scope>
    <source>
        <strain evidence="12">Wuqing</strain>
    </source>
</reference>
<evidence type="ECO:0000256" key="10">
    <source>
        <dbReference type="SAM" id="Phobius"/>
    </source>
</evidence>
<feature type="transmembrane region" description="Helical" evidence="10">
    <location>
        <begin position="225"/>
        <end position="247"/>
    </location>
</feature>
<keyword evidence="13" id="KW-1185">Reference proteome</keyword>
<keyword evidence="5" id="KW-0479">Metal-binding</keyword>
<evidence type="ECO:0000313" key="12">
    <source>
        <dbReference type="EMBL" id="KII61432.1"/>
    </source>
</evidence>
<dbReference type="GO" id="GO:0005507">
    <property type="term" value="F:copper ion binding"/>
    <property type="evidence" value="ECO:0007669"/>
    <property type="project" value="TreeGrafter"/>
</dbReference>
<evidence type="ECO:0000256" key="9">
    <source>
        <dbReference type="ARBA" id="ARBA00023136"/>
    </source>
</evidence>
<dbReference type="CDD" id="cd00371">
    <property type="entry name" value="HMA"/>
    <property type="match status" value="1"/>
</dbReference>
<evidence type="ECO:0000256" key="1">
    <source>
        <dbReference type="ARBA" id="ARBA00004166"/>
    </source>
</evidence>
<evidence type="ECO:0000313" key="13">
    <source>
        <dbReference type="Proteomes" id="UP000031668"/>
    </source>
</evidence>
<keyword evidence="6" id="KW-0813">Transport</keyword>
<comment type="similarity">
    <text evidence="2">Belongs to the cation transport ATPase (P-type) (TC 3.A.3) family. Type IB subfamily.</text>
</comment>